<evidence type="ECO:0000259" key="1">
    <source>
        <dbReference type="PROSITE" id="PS50943"/>
    </source>
</evidence>
<sequence length="277" mass="30161">MKRSEKLRQIGIGVQLRKLREEAGMTTRSVASSLGLSASTVNRTELGSRVPDRDEMSALCALYGVTGEAKRELIERVGEVGEAAAWLESARVSDIVASLMVLERESVSMTYSAVALVPGLAQTADYARTVLGTHRDETERKVATRLGRQAVLSRPNAPTLTMFIEEGALHRTLGNPRMLREQLEQLLVLQRRNNVSVRVIPFDAVQSPANGGPFVLYELADGSHYVFVEAFMLGVFVTDSSEVAPFVETSRLLEGSALDEAGSNALIRKIAEGLTDD</sequence>
<proteinExistence type="predicted"/>
<accession>A0ABN1CPT9</accession>
<dbReference type="InterPro" id="IPR010982">
    <property type="entry name" value="Lambda_DNA-bd_dom_sf"/>
</dbReference>
<reference evidence="2 3" key="1">
    <citation type="journal article" date="2019" name="Int. J. Syst. Evol. Microbiol.">
        <title>The Global Catalogue of Microorganisms (GCM) 10K type strain sequencing project: providing services to taxonomists for standard genome sequencing and annotation.</title>
        <authorList>
            <consortium name="The Broad Institute Genomics Platform"/>
            <consortium name="The Broad Institute Genome Sequencing Center for Infectious Disease"/>
            <person name="Wu L."/>
            <person name="Ma J."/>
        </authorList>
    </citation>
    <scope>NUCLEOTIDE SEQUENCE [LARGE SCALE GENOMIC DNA]</scope>
    <source>
        <strain evidence="2 3">JCM 10303</strain>
    </source>
</reference>
<dbReference type="Pfam" id="PF19054">
    <property type="entry name" value="DUF5753"/>
    <property type="match status" value="1"/>
</dbReference>
<gene>
    <name evidence="2" type="ORF">GCM10009533_23280</name>
</gene>
<dbReference type="Gene3D" id="1.10.260.40">
    <property type="entry name" value="lambda repressor-like DNA-binding domains"/>
    <property type="match status" value="1"/>
</dbReference>
<protein>
    <submittedName>
        <fullName evidence="2">Helix-turn-helix transcriptional regulator</fullName>
    </submittedName>
</protein>
<organism evidence="2 3">
    <name type="scientific">Saccharopolyspora erythraea</name>
    <name type="common">Streptomyces erythraeus</name>
    <dbReference type="NCBI Taxonomy" id="1836"/>
    <lineage>
        <taxon>Bacteria</taxon>
        <taxon>Bacillati</taxon>
        <taxon>Actinomycetota</taxon>
        <taxon>Actinomycetes</taxon>
        <taxon>Pseudonocardiales</taxon>
        <taxon>Pseudonocardiaceae</taxon>
        <taxon>Saccharopolyspora</taxon>
    </lineage>
</organism>
<keyword evidence="3" id="KW-1185">Reference proteome</keyword>
<dbReference type="InterPro" id="IPR001387">
    <property type="entry name" value="Cro/C1-type_HTH"/>
</dbReference>
<dbReference type="PROSITE" id="PS50943">
    <property type="entry name" value="HTH_CROC1"/>
    <property type="match status" value="1"/>
</dbReference>
<comment type="caution">
    <text evidence="2">The sequence shown here is derived from an EMBL/GenBank/DDBJ whole genome shotgun (WGS) entry which is preliminary data.</text>
</comment>
<dbReference type="RefSeq" id="WP_009943321.1">
    <property type="nucleotide sequence ID" value="NZ_BAAAGS010000012.1"/>
</dbReference>
<dbReference type="Proteomes" id="UP001500729">
    <property type="component" value="Unassembled WGS sequence"/>
</dbReference>
<dbReference type="SUPFAM" id="SSF47413">
    <property type="entry name" value="lambda repressor-like DNA-binding domains"/>
    <property type="match status" value="1"/>
</dbReference>
<evidence type="ECO:0000313" key="3">
    <source>
        <dbReference type="Proteomes" id="UP001500729"/>
    </source>
</evidence>
<dbReference type="CDD" id="cd00093">
    <property type="entry name" value="HTH_XRE"/>
    <property type="match status" value="1"/>
</dbReference>
<dbReference type="SMART" id="SM00530">
    <property type="entry name" value="HTH_XRE"/>
    <property type="match status" value="1"/>
</dbReference>
<feature type="domain" description="HTH cro/C1-type" evidence="1">
    <location>
        <begin position="16"/>
        <end position="69"/>
    </location>
</feature>
<name>A0ABN1CPT9_SACER</name>
<dbReference type="InterPro" id="IPR043917">
    <property type="entry name" value="DUF5753"/>
</dbReference>
<dbReference type="Pfam" id="PF13560">
    <property type="entry name" value="HTH_31"/>
    <property type="match status" value="1"/>
</dbReference>
<dbReference type="EMBL" id="BAAAGS010000012">
    <property type="protein sequence ID" value="GAA0523399.1"/>
    <property type="molecule type" value="Genomic_DNA"/>
</dbReference>
<evidence type="ECO:0000313" key="2">
    <source>
        <dbReference type="EMBL" id="GAA0523399.1"/>
    </source>
</evidence>